<dbReference type="SUPFAM" id="SSF52266">
    <property type="entry name" value="SGNH hydrolase"/>
    <property type="match status" value="1"/>
</dbReference>
<evidence type="ECO:0000313" key="4">
    <source>
        <dbReference type="EMBL" id="KAF9585909.1"/>
    </source>
</evidence>
<keyword evidence="5" id="KW-1185">Reference proteome</keyword>
<accession>A0A9P6KHP2</accession>
<keyword evidence="2" id="KW-0812">Transmembrane</keyword>
<dbReference type="Gene3D" id="3.40.50.1110">
    <property type="entry name" value="SGNH hydrolase"/>
    <property type="match status" value="1"/>
</dbReference>
<dbReference type="InterPro" id="IPR036514">
    <property type="entry name" value="SGNH_hydro_sf"/>
</dbReference>
<dbReference type="InterPro" id="IPR013830">
    <property type="entry name" value="SGNH_hydro"/>
</dbReference>
<dbReference type="Proteomes" id="UP000780801">
    <property type="component" value="Unassembled WGS sequence"/>
</dbReference>
<dbReference type="PANTHER" id="PTHR14209">
    <property type="entry name" value="ISOAMYL ACETATE-HYDROLYZING ESTERASE 1"/>
    <property type="match status" value="1"/>
</dbReference>
<keyword evidence="2" id="KW-1133">Transmembrane helix</keyword>
<evidence type="ECO:0000313" key="5">
    <source>
        <dbReference type="Proteomes" id="UP000780801"/>
    </source>
</evidence>
<dbReference type="Pfam" id="PF13472">
    <property type="entry name" value="Lipase_GDSL_2"/>
    <property type="match status" value="1"/>
</dbReference>
<organism evidence="4 5">
    <name type="scientific">Lunasporangiospora selenospora</name>
    <dbReference type="NCBI Taxonomy" id="979761"/>
    <lineage>
        <taxon>Eukaryota</taxon>
        <taxon>Fungi</taxon>
        <taxon>Fungi incertae sedis</taxon>
        <taxon>Mucoromycota</taxon>
        <taxon>Mortierellomycotina</taxon>
        <taxon>Mortierellomycetes</taxon>
        <taxon>Mortierellales</taxon>
        <taxon>Mortierellaceae</taxon>
        <taxon>Lunasporangiospora</taxon>
    </lineage>
</organism>
<protein>
    <recommendedName>
        <fullName evidence="3">SGNH hydrolase-type esterase domain-containing protein</fullName>
    </recommendedName>
</protein>
<feature type="domain" description="SGNH hydrolase-type esterase" evidence="3">
    <location>
        <begin position="213"/>
        <end position="434"/>
    </location>
</feature>
<evidence type="ECO:0000256" key="1">
    <source>
        <dbReference type="SAM" id="MobiDB-lite"/>
    </source>
</evidence>
<comment type="caution">
    <text evidence="4">The sequence shown here is derived from an EMBL/GenBank/DDBJ whole genome shotgun (WGS) entry which is preliminary data.</text>
</comment>
<evidence type="ECO:0000256" key="2">
    <source>
        <dbReference type="SAM" id="Phobius"/>
    </source>
</evidence>
<evidence type="ECO:0000259" key="3">
    <source>
        <dbReference type="Pfam" id="PF13472"/>
    </source>
</evidence>
<dbReference type="InterPro" id="IPR045136">
    <property type="entry name" value="Iah1-like"/>
</dbReference>
<reference evidence="4" key="1">
    <citation type="journal article" date="2020" name="Fungal Divers.">
        <title>Resolving the Mortierellaceae phylogeny through synthesis of multi-gene phylogenetics and phylogenomics.</title>
        <authorList>
            <person name="Vandepol N."/>
            <person name="Liber J."/>
            <person name="Desiro A."/>
            <person name="Na H."/>
            <person name="Kennedy M."/>
            <person name="Barry K."/>
            <person name="Grigoriev I.V."/>
            <person name="Miller A.N."/>
            <person name="O'Donnell K."/>
            <person name="Stajich J.E."/>
            <person name="Bonito G."/>
        </authorList>
    </citation>
    <scope>NUCLEOTIDE SEQUENCE</scope>
    <source>
        <strain evidence="4">KOD1015</strain>
    </source>
</reference>
<gene>
    <name evidence="4" type="ORF">BGW38_000099</name>
</gene>
<dbReference type="AlphaFoldDB" id="A0A9P6KHP2"/>
<feature type="transmembrane region" description="Helical" evidence="2">
    <location>
        <begin position="95"/>
        <end position="119"/>
    </location>
</feature>
<dbReference type="CDD" id="cd01838">
    <property type="entry name" value="Isoamyl_acetate_hydrolase_like"/>
    <property type="match status" value="1"/>
</dbReference>
<keyword evidence="2" id="KW-0472">Membrane</keyword>
<sequence length="482" mass="53062">MSTHSPKVSPADSSLRRRVAKDQSLDPEDDPSGSSTASASSPPVADSTTTVTAPASTTAIRTSPTEATDGRILYNGQTYHGTGRLPRDAPFTPSYVNACTFNAVVAFISLVVTVTFFYFKVIAGLLESPQIGYGYYPYSEGGHATPPPGMADQDYWRWVHESGVAVEPRAMLSPICLLPSEQQQQQQHRFVKQEADDGDRDCRLFSKIVVLADSISKYGYSHATHGWVGSLADEYAGKADVVLRGFPGYNTHWVRTLFPEIIEQDSSLSSPSQSPSLSSTPADSYKTPYYTPIKLVIIALGTDDASLPHKRQHIPVSSYAENIRAIVQSIRYPDDPYNYAPDTQVILVTPAPIYDAMWSASLEAVGETKPDRVNEVTREYAQACVAVAEELGLPVVNLWQEIQCQLDHSCPIQESVRPEDFLMDGLHLRRLGNDVLYKGILNAIALSYPTLHPTCWPSVFPGYLAGTSPEQSLLKRQCRRFH</sequence>
<feature type="compositionally biased region" description="Low complexity" evidence="1">
    <location>
        <begin position="32"/>
        <end position="59"/>
    </location>
</feature>
<dbReference type="OrthoDB" id="671439at2759"/>
<dbReference type="EMBL" id="JAABOA010000102">
    <property type="protein sequence ID" value="KAF9585909.1"/>
    <property type="molecule type" value="Genomic_DNA"/>
</dbReference>
<feature type="region of interest" description="Disordered" evidence="1">
    <location>
        <begin position="1"/>
        <end position="67"/>
    </location>
</feature>
<dbReference type="PANTHER" id="PTHR14209:SF19">
    <property type="entry name" value="ISOAMYL ACETATE-HYDROLYZING ESTERASE 1 HOMOLOG"/>
    <property type="match status" value="1"/>
</dbReference>
<proteinExistence type="predicted"/>
<name>A0A9P6KHP2_9FUNG</name>